<dbReference type="AlphaFoldDB" id="A0A1M5TFY7"/>
<sequence>MVADGALRLQAVLDPRGPAGAIVLTDEQVASLGGTKTPPVRVTANGVTVPARVGRMGGENLLGFSKKLCAELGVEIGQTLDVVIALDAQPRTVDISAALAAALAADPAAQAAFDALAPSHRKGFATWVGEAKREQTTQSRVEQTLQLLREGRTRR</sequence>
<evidence type="ECO:0000313" key="2">
    <source>
        <dbReference type="Proteomes" id="UP000186132"/>
    </source>
</evidence>
<name>A0A1M5TFY7_9ACTN</name>
<proteinExistence type="predicted"/>
<evidence type="ECO:0000313" key="1">
    <source>
        <dbReference type="EMBL" id="SHH49588.1"/>
    </source>
</evidence>
<protein>
    <recommendedName>
        <fullName evidence="3">Bacteriocin-protection, YdeI or OmpD-Associated</fullName>
    </recommendedName>
</protein>
<dbReference type="SUPFAM" id="SSF141694">
    <property type="entry name" value="AF2212/PG0164-like"/>
    <property type="match status" value="1"/>
</dbReference>
<dbReference type="InterPro" id="IPR037079">
    <property type="entry name" value="AF2212/PG0164-like_sf"/>
</dbReference>
<reference evidence="1 2" key="1">
    <citation type="submission" date="2016-11" db="EMBL/GenBank/DDBJ databases">
        <authorList>
            <person name="Jaros S."/>
            <person name="Januszkiewicz K."/>
            <person name="Wedrychowicz H."/>
        </authorList>
    </citation>
    <scope>NUCLEOTIDE SEQUENCE [LARGE SCALE GENOMIC DNA]</scope>
    <source>
        <strain evidence="1 2">DSM 45627</strain>
    </source>
</reference>
<dbReference type="EMBL" id="FQVU01000006">
    <property type="protein sequence ID" value="SHH49588.1"/>
    <property type="molecule type" value="Genomic_DNA"/>
</dbReference>
<dbReference type="Gene3D" id="2.40.30.100">
    <property type="entry name" value="AF2212/PG0164-like"/>
    <property type="match status" value="1"/>
</dbReference>
<dbReference type="RefSeq" id="WP_073392182.1">
    <property type="nucleotide sequence ID" value="NZ_FQVU01000006.1"/>
</dbReference>
<dbReference type="Pfam" id="PF13376">
    <property type="entry name" value="OmdA"/>
    <property type="match status" value="1"/>
</dbReference>
<keyword evidence="2" id="KW-1185">Reference proteome</keyword>
<dbReference type="STRING" id="1206085.SAMN05443575_4003"/>
<accession>A0A1M5TFY7</accession>
<dbReference type="Pfam" id="PF08922">
    <property type="entry name" value="DUF1905"/>
    <property type="match status" value="1"/>
</dbReference>
<evidence type="ECO:0008006" key="3">
    <source>
        <dbReference type="Google" id="ProtNLM"/>
    </source>
</evidence>
<gene>
    <name evidence="1" type="ORF">SAMN05443575_4003</name>
</gene>
<organism evidence="1 2">
    <name type="scientific">Jatrophihabitans endophyticus</name>
    <dbReference type="NCBI Taxonomy" id="1206085"/>
    <lineage>
        <taxon>Bacteria</taxon>
        <taxon>Bacillati</taxon>
        <taxon>Actinomycetota</taxon>
        <taxon>Actinomycetes</taxon>
        <taxon>Jatrophihabitantales</taxon>
        <taxon>Jatrophihabitantaceae</taxon>
        <taxon>Jatrophihabitans</taxon>
    </lineage>
</organism>
<dbReference type="OrthoDB" id="2604865at2"/>
<dbReference type="Proteomes" id="UP000186132">
    <property type="component" value="Unassembled WGS sequence"/>
</dbReference>
<dbReference type="InterPro" id="IPR015018">
    <property type="entry name" value="DUF1905"/>
</dbReference>